<sequence>MVSGNQWSVNAPDWIPLKLSSEPEFPLLADTNGDISFSFVRQYRQKIRSYGSFSLKKTDGLLYFSNIIAALVIFMRRDRYCWNCLLKGR</sequence>
<keyword evidence="1" id="KW-0812">Transmembrane</keyword>
<comment type="caution">
    <text evidence="2">The sequence shown here is derived from an EMBL/GenBank/DDBJ whole genome shotgun (WGS) entry which is preliminary data.</text>
</comment>
<name>A0AAV4VJS2_9ARAC</name>
<keyword evidence="3" id="KW-1185">Reference proteome</keyword>
<protein>
    <submittedName>
        <fullName evidence="2">Uncharacterized protein</fullName>
    </submittedName>
</protein>
<keyword evidence="1" id="KW-1133">Transmembrane helix</keyword>
<organism evidence="2 3">
    <name type="scientific">Caerostris darwini</name>
    <dbReference type="NCBI Taxonomy" id="1538125"/>
    <lineage>
        <taxon>Eukaryota</taxon>
        <taxon>Metazoa</taxon>
        <taxon>Ecdysozoa</taxon>
        <taxon>Arthropoda</taxon>
        <taxon>Chelicerata</taxon>
        <taxon>Arachnida</taxon>
        <taxon>Araneae</taxon>
        <taxon>Araneomorphae</taxon>
        <taxon>Entelegynae</taxon>
        <taxon>Araneoidea</taxon>
        <taxon>Araneidae</taxon>
        <taxon>Caerostris</taxon>
    </lineage>
</organism>
<accession>A0AAV4VJS2</accession>
<keyword evidence="1" id="KW-0472">Membrane</keyword>
<evidence type="ECO:0000313" key="2">
    <source>
        <dbReference type="EMBL" id="GIY70358.1"/>
    </source>
</evidence>
<dbReference type="EMBL" id="BPLQ01013154">
    <property type="protein sequence ID" value="GIY70358.1"/>
    <property type="molecule type" value="Genomic_DNA"/>
</dbReference>
<evidence type="ECO:0000313" key="3">
    <source>
        <dbReference type="Proteomes" id="UP001054837"/>
    </source>
</evidence>
<feature type="transmembrane region" description="Helical" evidence="1">
    <location>
        <begin position="60"/>
        <end position="77"/>
    </location>
</feature>
<reference evidence="2 3" key="1">
    <citation type="submission" date="2021-06" db="EMBL/GenBank/DDBJ databases">
        <title>Caerostris darwini draft genome.</title>
        <authorList>
            <person name="Kono N."/>
            <person name="Arakawa K."/>
        </authorList>
    </citation>
    <scope>NUCLEOTIDE SEQUENCE [LARGE SCALE GENOMIC DNA]</scope>
</reference>
<dbReference type="Proteomes" id="UP001054837">
    <property type="component" value="Unassembled WGS sequence"/>
</dbReference>
<gene>
    <name evidence="2" type="ORF">CDAR_61861</name>
</gene>
<proteinExistence type="predicted"/>
<dbReference type="AlphaFoldDB" id="A0AAV4VJS2"/>
<evidence type="ECO:0000256" key="1">
    <source>
        <dbReference type="SAM" id="Phobius"/>
    </source>
</evidence>